<dbReference type="HOGENOM" id="CLU_058017_0_0_10"/>
<dbReference type="STRING" id="264731.PRU_0213"/>
<reference evidence="2 3" key="1">
    <citation type="journal article" date="2010" name="Microb. Ecol.">
        <title>Comparative genome analysis of Prevotella ruminicola and Prevotella bryantii: insights into their environmental niche.</title>
        <authorList>
            <consortium name="North American Consortium for Rumen Bacteria"/>
            <person name="Purushe J."/>
            <person name="Fouts D.E."/>
            <person name="Morrison M."/>
            <person name="White B.A."/>
            <person name="Mackie R.I."/>
            <person name="Coutinho P.M."/>
            <person name="Henrissat B."/>
            <person name="Nelson K.E."/>
        </authorList>
    </citation>
    <scope>NUCLEOTIDE SEQUENCE [LARGE SCALE GENOMIC DNA]</scope>
    <source>
        <strain evidence="3">ATCC 19189 / JCM 8958 / 23</strain>
    </source>
</reference>
<name>D5EW50_XYLR2</name>
<dbReference type="PANTHER" id="PTHR42990:SF1">
    <property type="entry name" value="AAA+ ATPASE DOMAIN-CONTAINING PROTEIN"/>
    <property type="match status" value="1"/>
</dbReference>
<dbReference type="EMBL" id="CP002006">
    <property type="protein sequence ID" value="ADE83187.1"/>
    <property type="molecule type" value="Genomic_DNA"/>
</dbReference>
<evidence type="ECO:0000313" key="3">
    <source>
        <dbReference type="Proteomes" id="UP000000927"/>
    </source>
</evidence>
<dbReference type="InterPro" id="IPR027417">
    <property type="entry name" value="P-loop_NTPase"/>
</dbReference>
<accession>D5EW50</accession>
<dbReference type="InterPro" id="IPR041682">
    <property type="entry name" value="AAA_14"/>
</dbReference>
<dbReference type="PANTHER" id="PTHR42990">
    <property type="entry name" value="ATPASE"/>
    <property type="match status" value="1"/>
</dbReference>
<evidence type="ECO:0000313" key="2">
    <source>
        <dbReference type="EMBL" id="ADE83187.1"/>
    </source>
</evidence>
<dbReference type="SUPFAM" id="SSF52540">
    <property type="entry name" value="P-loop containing nucleoside triphosphate hydrolases"/>
    <property type="match status" value="1"/>
</dbReference>
<gene>
    <name evidence="2" type="ordered locus">PRU_0213</name>
</gene>
<organism evidence="2 3">
    <name type="scientific">Xylanibacter ruminicola (strain ATCC 19189 / DSM 19721 / CIP 105475 / JCM 8958 / 23)</name>
    <name type="common">Prevotella ruminicola</name>
    <dbReference type="NCBI Taxonomy" id="264731"/>
    <lineage>
        <taxon>Bacteria</taxon>
        <taxon>Pseudomonadati</taxon>
        <taxon>Bacteroidota</taxon>
        <taxon>Bacteroidia</taxon>
        <taxon>Bacteroidales</taxon>
        <taxon>Prevotellaceae</taxon>
        <taxon>Xylanibacter</taxon>
    </lineage>
</organism>
<proteinExistence type="predicted"/>
<dbReference type="Pfam" id="PF13173">
    <property type="entry name" value="AAA_14"/>
    <property type="match status" value="1"/>
</dbReference>
<dbReference type="eggNOG" id="COG1373">
    <property type="taxonomic scope" value="Bacteria"/>
</dbReference>
<evidence type="ECO:0000259" key="1">
    <source>
        <dbReference type="Pfam" id="PF13173"/>
    </source>
</evidence>
<sequence length="398" mass="45593">MQQKNITIMDISLIEFMESQLKLTTSTFHRYMYDQVSWESRMFGLVGPRGVGKSTMILQYIKENRDKRHMLYVAADHLYFSTHTLIATVDEFVKDGGEQIFIDEIHKYENWSRELKLIYDSHPDLKVGFTGSSILDITKGASDLSRRTLIYTMQGLSFREYLALFHNINAPVYTINDILEHKAKLDAINHPLPLFRDYLKNGYYPFANEGGYEMRMRQVINQTMEVDIPQYANMNASTGRKLKKLLAVIAQSVPFKPVMESLATVIGVSRNVLPDYFLYMEQAGMIGQLRDDTGGIRGLGKVEKVYLDNTNLAYVLGHESTDIGNIRETFFYNQMRVTTDVISSRISDFEIDGKTFEVGGKSKKQKQIQNAAQGYVVKDDIETGHANIIPLWQFGLTY</sequence>
<dbReference type="AlphaFoldDB" id="D5EW50"/>
<keyword evidence="3" id="KW-1185">Reference proteome</keyword>
<protein>
    <recommendedName>
        <fullName evidence="1">AAA domain-containing protein</fullName>
    </recommendedName>
</protein>
<dbReference type="KEGG" id="pru:PRU_0213"/>
<feature type="domain" description="AAA" evidence="1">
    <location>
        <begin position="41"/>
        <end position="162"/>
    </location>
</feature>
<dbReference type="Proteomes" id="UP000000927">
    <property type="component" value="Chromosome"/>
</dbReference>